<dbReference type="PANTHER" id="PTHR43133:SF8">
    <property type="entry name" value="RNA POLYMERASE SIGMA FACTOR HI_1459-RELATED"/>
    <property type="match status" value="1"/>
</dbReference>
<dbReference type="Pfam" id="PF04542">
    <property type="entry name" value="Sigma70_r2"/>
    <property type="match status" value="1"/>
</dbReference>
<gene>
    <name evidence="8" type="ORF">Desgi_3164</name>
</gene>
<dbReference type="GO" id="GO:0003677">
    <property type="term" value="F:DNA binding"/>
    <property type="evidence" value="ECO:0007669"/>
    <property type="project" value="UniProtKB-KW"/>
</dbReference>
<dbReference type="InterPro" id="IPR013249">
    <property type="entry name" value="RNA_pol_sigma70_r4_t2"/>
</dbReference>
<organism evidence="8 9">
    <name type="scientific">Desulfoscipio gibsoniae DSM 7213</name>
    <dbReference type="NCBI Taxonomy" id="767817"/>
    <lineage>
        <taxon>Bacteria</taxon>
        <taxon>Bacillati</taxon>
        <taxon>Bacillota</taxon>
        <taxon>Clostridia</taxon>
        <taxon>Eubacteriales</taxon>
        <taxon>Desulfallaceae</taxon>
        <taxon>Desulfoscipio</taxon>
    </lineage>
</organism>
<dbReference type="STRING" id="767817.Desgi_3164"/>
<dbReference type="HOGENOM" id="CLU_047691_3_0_9"/>
<reference evidence="8 9" key="1">
    <citation type="submission" date="2012-01" db="EMBL/GenBank/DDBJ databases">
        <title>Complete sequence of Desulfotomaculum gibsoniae DSM 7213.</title>
        <authorList>
            <consortium name="US DOE Joint Genome Institute"/>
            <person name="Lucas S."/>
            <person name="Han J."/>
            <person name="Lapidus A."/>
            <person name="Cheng J.-F."/>
            <person name="Goodwin L."/>
            <person name="Pitluck S."/>
            <person name="Peters L."/>
            <person name="Ovchinnikova G."/>
            <person name="Teshima H."/>
            <person name="Detter J.C."/>
            <person name="Han C."/>
            <person name="Tapia R."/>
            <person name="Land M."/>
            <person name="Hauser L."/>
            <person name="Kyrpides N."/>
            <person name="Ivanova N."/>
            <person name="Pagani I."/>
            <person name="Parshina S."/>
            <person name="Plugge C."/>
            <person name="Muyzer G."/>
            <person name="Kuever J."/>
            <person name="Ivanova A."/>
            <person name="Nazina T."/>
            <person name="Klenk H.-P."/>
            <person name="Brambilla E."/>
            <person name="Spring S."/>
            <person name="Stams A.F."/>
            <person name="Woyke T."/>
        </authorList>
    </citation>
    <scope>NUCLEOTIDE SEQUENCE [LARGE SCALE GENOMIC DNA]</scope>
    <source>
        <strain evidence="8 9">DSM 7213</strain>
    </source>
</reference>
<comment type="similarity">
    <text evidence="1">Belongs to the sigma-70 factor family. ECF subfamily.</text>
</comment>
<keyword evidence="4" id="KW-0238">DNA-binding</keyword>
<evidence type="ECO:0000313" key="8">
    <source>
        <dbReference type="EMBL" id="AGL02519.1"/>
    </source>
</evidence>
<dbReference type="GO" id="GO:0016987">
    <property type="term" value="F:sigma factor activity"/>
    <property type="evidence" value="ECO:0007669"/>
    <property type="project" value="UniProtKB-KW"/>
</dbReference>
<dbReference type="PANTHER" id="PTHR43133">
    <property type="entry name" value="RNA POLYMERASE ECF-TYPE SIGMA FACTO"/>
    <property type="match status" value="1"/>
</dbReference>
<evidence type="ECO:0000256" key="3">
    <source>
        <dbReference type="ARBA" id="ARBA00023082"/>
    </source>
</evidence>
<dbReference type="RefSeq" id="WP_006520605.1">
    <property type="nucleotide sequence ID" value="NC_021184.1"/>
</dbReference>
<dbReference type="Proteomes" id="UP000013520">
    <property type="component" value="Chromosome"/>
</dbReference>
<dbReference type="Pfam" id="PF08281">
    <property type="entry name" value="Sigma70_r4_2"/>
    <property type="match status" value="1"/>
</dbReference>
<keyword evidence="3" id="KW-0731">Sigma factor</keyword>
<feature type="domain" description="RNA polymerase sigma-70 region 2" evidence="6">
    <location>
        <begin position="19"/>
        <end position="87"/>
    </location>
</feature>
<name>R4KIU6_9FIRM</name>
<evidence type="ECO:0000259" key="7">
    <source>
        <dbReference type="Pfam" id="PF08281"/>
    </source>
</evidence>
<dbReference type="InterPro" id="IPR013325">
    <property type="entry name" value="RNA_pol_sigma_r2"/>
</dbReference>
<sequence>MDELLQRCKEKDKEAWGLLFEKYHRQIYQTALIFAGNRTLAEDITQEAFIRAVTKINLFSPCCSFEAWLYRTVVNVARNMIRSHKWTSLFQSFRKGPLNARDTYDPFAVLEEDEQKKILRAIISELPYKVGEVIVLKYFNGFSQEEVAAILGIPVGTVKSRINTGLNKMRQKIKVHPPIEEVLKL</sequence>
<evidence type="ECO:0000256" key="1">
    <source>
        <dbReference type="ARBA" id="ARBA00010641"/>
    </source>
</evidence>
<dbReference type="Gene3D" id="1.10.1740.10">
    <property type="match status" value="1"/>
</dbReference>
<dbReference type="SUPFAM" id="SSF88946">
    <property type="entry name" value="Sigma2 domain of RNA polymerase sigma factors"/>
    <property type="match status" value="1"/>
</dbReference>
<protein>
    <submittedName>
        <fullName evidence="8">RNA polymerase sigma factor, sigma-70 family</fullName>
    </submittedName>
</protein>
<accession>R4KIU6</accession>
<evidence type="ECO:0000256" key="4">
    <source>
        <dbReference type="ARBA" id="ARBA00023125"/>
    </source>
</evidence>
<feature type="domain" description="RNA polymerase sigma factor 70 region 4 type 2" evidence="7">
    <location>
        <begin position="118"/>
        <end position="169"/>
    </location>
</feature>
<dbReference type="InterPro" id="IPR007627">
    <property type="entry name" value="RNA_pol_sigma70_r2"/>
</dbReference>
<dbReference type="CDD" id="cd06171">
    <property type="entry name" value="Sigma70_r4"/>
    <property type="match status" value="1"/>
</dbReference>
<dbReference type="AlphaFoldDB" id="R4KIU6"/>
<evidence type="ECO:0000256" key="5">
    <source>
        <dbReference type="ARBA" id="ARBA00023163"/>
    </source>
</evidence>
<keyword evidence="5" id="KW-0804">Transcription</keyword>
<evidence type="ECO:0000259" key="6">
    <source>
        <dbReference type="Pfam" id="PF04542"/>
    </source>
</evidence>
<keyword evidence="9" id="KW-1185">Reference proteome</keyword>
<keyword evidence="2" id="KW-0805">Transcription regulation</keyword>
<dbReference type="eggNOG" id="COG1595">
    <property type="taxonomic scope" value="Bacteria"/>
</dbReference>
<dbReference type="OrthoDB" id="2080364at2"/>
<dbReference type="SUPFAM" id="SSF88659">
    <property type="entry name" value="Sigma3 and sigma4 domains of RNA polymerase sigma factors"/>
    <property type="match status" value="1"/>
</dbReference>
<evidence type="ECO:0000256" key="2">
    <source>
        <dbReference type="ARBA" id="ARBA00023015"/>
    </source>
</evidence>
<dbReference type="KEGG" id="dgi:Desgi_3164"/>
<dbReference type="NCBIfam" id="TIGR02937">
    <property type="entry name" value="sigma70-ECF"/>
    <property type="match status" value="1"/>
</dbReference>
<dbReference type="InterPro" id="IPR036388">
    <property type="entry name" value="WH-like_DNA-bd_sf"/>
</dbReference>
<dbReference type="EMBL" id="CP003273">
    <property type="protein sequence ID" value="AGL02519.1"/>
    <property type="molecule type" value="Genomic_DNA"/>
</dbReference>
<dbReference type="GO" id="GO:0006352">
    <property type="term" value="P:DNA-templated transcription initiation"/>
    <property type="evidence" value="ECO:0007669"/>
    <property type="project" value="InterPro"/>
</dbReference>
<proteinExistence type="inferred from homology"/>
<dbReference type="Gene3D" id="1.10.10.10">
    <property type="entry name" value="Winged helix-like DNA-binding domain superfamily/Winged helix DNA-binding domain"/>
    <property type="match status" value="1"/>
</dbReference>
<dbReference type="InterPro" id="IPR013324">
    <property type="entry name" value="RNA_pol_sigma_r3/r4-like"/>
</dbReference>
<dbReference type="InterPro" id="IPR039425">
    <property type="entry name" value="RNA_pol_sigma-70-like"/>
</dbReference>
<dbReference type="InterPro" id="IPR014284">
    <property type="entry name" value="RNA_pol_sigma-70_dom"/>
</dbReference>
<evidence type="ECO:0000313" key="9">
    <source>
        <dbReference type="Proteomes" id="UP000013520"/>
    </source>
</evidence>